<dbReference type="EMBL" id="JANRMS010005041">
    <property type="protein sequence ID" value="KAJ3504106.1"/>
    <property type="molecule type" value="Genomic_DNA"/>
</dbReference>
<evidence type="ECO:0000313" key="2">
    <source>
        <dbReference type="Proteomes" id="UP001148629"/>
    </source>
</evidence>
<comment type="caution">
    <text evidence="1">The sequence shown here is derived from an EMBL/GenBank/DDBJ whole genome shotgun (WGS) entry which is preliminary data.</text>
</comment>
<dbReference type="Proteomes" id="UP001148629">
    <property type="component" value="Unassembled WGS sequence"/>
</dbReference>
<proteinExistence type="predicted"/>
<sequence length="199" mass="22317">MSVPHPAWIDVIIWPQIRDAIIQTMDWSRFLEYRAVVSKSLRVNWPHSDPRSILEPCENGKGCRLSAEFERHISTPENWTVDREAADVFPFLEPVCRKTVFVTWRFSSLKTKVVMLVIKGLSASNEYGQRQGSRISARSIPELAASDGGTIDEVFYISGGGRGSDLHSAAASVAMTSAMKYKRPTTYSLPLRLENVSNI</sequence>
<name>A0ACC1RC84_9HYPO</name>
<keyword evidence="2" id="KW-1185">Reference proteome</keyword>
<organism evidence="1 2">
    <name type="scientific">Fusarium decemcellulare</name>
    <dbReference type="NCBI Taxonomy" id="57161"/>
    <lineage>
        <taxon>Eukaryota</taxon>
        <taxon>Fungi</taxon>
        <taxon>Dikarya</taxon>
        <taxon>Ascomycota</taxon>
        <taxon>Pezizomycotina</taxon>
        <taxon>Sordariomycetes</taxon>
        <taxon>Hypocreomycetidae</taxon>
        <taxon>Hypocreales</taxon>
        <taxon>Nectriaceae</taxon>
        <taxon>Fusarium</taxon>
        <taxon>Fusarium decemcellulare species complex</taxon>
    </lineage>
</organism>
<protein>
    <submittedName>
        <fullName evidence="1">Uncharacterized protein</fullName>
    </submittedName>
</protein>
<gene>
    <name evidence="1" type="ORF">NM208_g16385</name>
</gene>
<reference evidence="1" key="1">
    <citation type="submission" date="2022-08" db="EMBL/GenBank/DDBJ databases">
        <title>Genome Sequence of Fusarium decemcellulare.</title>
        <authorList>
            <person name="Buettner E."/>
        </authorList>
    </citation>
    <scope>NUCLEOTIDE SEQUENCE</scope>
    <source>
        <strain evidence="1">Babe19</strain>
    </source>
</reference>
<accession>A0ACC1RC84</accession>
<evidence type="ECO:0000313" key="1">
    <source>
        <dbReference type="EMBL" id="KAJ3504106.1"/>
    </source>
</evidence>